<dbReference type="GO" id="GO:0016491">
    <property type="term" value="F:oxidoreductase activity"/>
    <property type="evidence" value="ECO:0007669"/>
    <property type="project" value="InterPro"/>
</dbReference>
<dbReference type="Pfam" id="PF20256">
    <property type="entry name" value="MoCoBD_2"/>
    <property type="match status" value="1"/>
</dbReference>
<accession>A0A382FMB5</accession>
<evidence type="ECO:0000313" key="2">
    <source>
        <dbReference type="EMBL" id="SVB64266.1"/>
    </source>
</evidence>
<dbReference type="InterPro" id="IPR046867">
    <property type="entry name" value="AldOxase/xan_DH_MoCoBD2"/>
</dbReference>
<proteinExistence type="predicted"/>
<dbReference type="InterPro" id="IPR037165">
    <property type="entry name" value="AldOxase/xan_DH_Mopterin-bd_sf"/>
</dbReference>
<organism evidence="2">
    <name type="scientific">marine metagenome</name>
    <dbReference type="NCBI Taxonomy" id="408172"/>
    <lineage>
        <taxon>unclassified sequences</taxon>
        <taxon>metagenomes</taxon>
        <taxon>ecological metagenomes</taxon>
    </lineage>
</organism>
<dbReference type="PANTHER" id="PTHR47495:SF2">
    <property type="entry name" value="ALDEHYDE DEHYDROGENASE"/>
    <property type="match status" value="1"/>
</dbReference>
<dbReference type="PANTHER" id="PTHR47495">
    <property type="entry name" value="ALDEHYDE DEHYDROGENASE"/>
    <property type="match status" value="1"/>
</dbReference>
<evidence type="ECO:0000259" key="1">
    <source>
        <dbReference type="Pfam" id="PF20256"/>
    </source>
</evidence>
<sequence>MAGKLGDTGGSIAAQALVSPEGVGFQMAAHLVDLAVDSETGKVEILRYTAFQDAGKAVHPDYVAGQIQGGVVQGLGWALNEEYFYDKTGQLKNTSLLDYRMPTILDVPNIEAVILEIPNPGHPYGVRGVGEVPIVPPAAAVANALYDAVGIRMKTLPMTPAKILEELNLSLH</sequence>
<dbReference type="EMBL" id="UINC01050831">
    <property type="protein sequence ID" value="SVB64266.1"/>
    <property type="molecule type" value="Genomic_DNA"/>
</dbReference>
<feature type="domain" description="Aldehyde oxidase/xanthine dehydrogenase second molybdopterin binding" evidence="1">
    <location>
        <begin position="22"/>
        <end position="108"/>
    </location>
</feature>
<dbReference type="InterPro" id="IPR052516">
    <property type="entry name" value="N-heterocyclic_Hydroxylase"/>
</dbReference>
<reference evidence="2" key="1">
    <citation type="submission" date="2018-05" db="EMBL/GenBank/DDBJ databases">
        <authorList>
            <person name="Lanie J.A."/>
            <person name="Ng W.-L."/>
            <person name="Kazmierczak K.M."/>
            <person name="Andrzejewski T.M."/>
            <person name="Davidsen T.M."/>
            <person name="Wayne K.J."/>
            <person name="Tettelin H."/>
            <person name="Glass J.I."/>
            <person name="Rusch D."/>
            <person name="Podicherti R."/>
            <person name="Tsui H.-C.T."/>
            <person name="Winkler M.E."/>
        </authorList>
    </citation>
    <scope>NUCLEOTIDE SEQUENCE</scope>
</reference>
<dbReference type="AlphaFoldDB" id="A0A382FMB5"/>
<protein>
    <recommendedName>
        <fullName evidence="1">Aldehyde oxidase/xanthine dehydrogenase second molybdopterin binding domain-containing protein</fullName>
    </recommendedName>
</protein>
<gene>
    <name evidence="2" type="ORF">METZ01_LOCUS217120</name>
</gene>
<dbReference type="SUPFAM" id="SSF56003">
    <property type="entry name" value="Molybdenum cofactor-binding domain"/>
    <property type="match status" value="1"/>
</dbReference>
<name>A0A382FMB5_9ZZZZ</name>
<dbReference type="Gene3D" id="3.30.365.10">
    <property type="entry name" value="Aldehyde oxidase/xanthine dehydrogenase, molybdopterin binding domain"/>
    <property type="match status" value="1"/>
</dbReference>